<comment type="caution">
    <text evidence="3">The sequence shown here is derived from an EMBL/GenBank/DDBJ whole genome shotgun (WGS) entry which is preliminary data.</text>
</comment>
<dbReference type="InterPro" id="IPR029058">
    <property type="entry name" value="AB_hydrolase_fold"/>
</dbReference>
<feature type="domain" description="BD-FAE-like" evidence="2">
    <location>
        <begin position="62"/>
        <end position="154"/>
    </location>
</feature>
<evidence type="ECO:0000313" key="4">
    <source>
        <dbReference type="Proteomes" id="UP001501170"/>
    </source>
</evidence>
<name>A0ABP5UPJ0_9ACTN</name>
<keyword evidence="4" id="KW-1185">Reference proteome</keyword>
<organism evidence="3 4">
    <name type="scientific">Gordonia cholesterolivorans</name>
    <dbReference type="NCBI Taxonomy" id="559625"/>
    <lineage>
        <taxon>Bacteria</taxon>
        <taxon>Bacillati</taxon>
        <taxon>Actinomycetota</taxon>
        <taxon>Actinomycetes</taxon>
        <taxon>Mycobacteriales</taxon>
        <taxon>Gordoniaceae</taxon>
        <taxon>Gordonia</taxon>
    </lineage>
</organism>
<evidence type="ECO:0000259" key="2">
    <source>
        <dbReference type="Pfam" id="PF20434"/>
    </source>
</evidence>
<protein>
    <submittedName>
        <fullName evidence="3">Alpha/beta hydrolase</fullName>
    </submittedName>
</protein>
<proteinExistence type="predicted"/>
<dbReference type="InterPro" id="IPR049492">
    <property type="entry name" value="BD-FAE-like_dom"/>
</dbReference>
<dbReference type="Pfam" id="PF20434">
    <property type="entry name" value="BD-FAE"/>
    <property type="match status" value="1"/>
</dbReference>
<dbReference type="GO" id="GO:0016787">
    <property type="term" value="F:hydrolase activity"/>
    <property type="evidence" value="ECO:0007669"/>
    <property type="project" value="UniProtKB-KW"/>
</dbReference>
<dbReference type="Proteomes" id="UP001501170">
    <property type="component" value="Unassembled WGS sequence"/>
</dbReference>
<dbReference type="PANTHER" id="PTHR48081">
    <property type="entry name" value="AB HYDROLASE SUPERFAMILY PROTEIN C4A8.06C"/>
    <property type="match status" value="1"/>
</dbReference>
<keyword evidence="1 3" id="KW-0378">Hydrolase</keyword>
<dbReference type="SUPFAM" id="SSF53474">
    <property type="entry name" value="alpha/beta-Hydrolases"/>
    <property type="match status" value="1"/>
</dbReference>
<dbReference type="InterPro" id="IPR050300">
    <property type="entry name" value="GDXG_lipolytic_enzyme"/>
</dbReference>
<dbReference type="EMBL" id="BAAARB010000014">
    <property type="protein sequence ID" value="GAA2385038.1"/>
    <property type="molecule type" value="Genomic_DNA"/>
</dbReference>
<reference evidence="4" key="1">
    <citation type="journal article" date="2019" name="Int. J. Syst. Evol. Microbiol.">
        <title>The Global Catalogue of Microorganisms (GCM) 10K type strain sequencing project: providing services to taxonomists for standard genome sequencing and annotation.</title>
        <authorList>
            <consortium name="The Broad Institute Genomics Platform"/>
            <consortium name="The Broad Institute Genome Sequencing Center for Infectious Disease"/>
            <person name="Wu L."/>
            <person name="Ma J."/>
        </authorList>
    </citation>
    <scope>NUCLEOTIDE SEQUENCE [LARGE SCALE GENOMIC DNA]</scope>
    <source>
        <strain evidence="4">JCM 16227</strain>
    </source>
</reference>
<gene>
    <name evidence="3" type="ORF">GCM10009855_26590</name>
</gene>
<dbReference type="Gene3D" id="3.40.50.1820">
    <property type="entry name" value="alpha/beta hydrolase"/>
    <property type="match status" value="1"/>
</dbReference>
<sequence>MFDPEIAAAYSARGTVSPETFARVMDDYRTRSERAVRDLPGARGVAYDEHSDEVLDVWGIADAPRPVFLVIHGGYWRSLSRLDTAFMARTLADHGIATVAVDYGLAPATSLPEMVRQVRAAVAWVHRDGPAHGLDRNRIVVCGSSAGAHLAATTMIGGWQADLGLPDRAVHAGLLISGLYDLRPLIHAEANEWLFLTEQSAADLSPALAPLPDDPAPAVIAMAEHEADGFRRQSRDFHRHWARGSAGPLLTVPGRNHFDVFVDLADRDTELSSAVHRLFALTAPTHTPK</sequence>
<evidence type="ECO:0000256" key="1">
    <source>
        <dbReference type="ARBA" id="ARBA00022801"/>
    </source>
</evidence>
<dbReference type="PANTHER" id="PTHR48081:SF33">
    <property type="entry name" value="KYNURENINE FORMAMIDASE"/>
    <property type="match status" value="1"/>
</dbReference>
<accession>A0ABP5UPJ0</accession>
<evidence type="ECO:0000313" key="3">
    <source>
        <dbReference type="EMBL" id="GAA2385038.1"/>
    </source>
</evidence>